<proteinExistence type="inferred from homology"/>
<comment type="subcellular location">
    <subcellularLocation>
        <location evidence="1 10">Cell outer membrane</location>
        <topology evidence="1 10">Multi-pass membrane protein</topology>
    </subcellularLocation>
</comment>
<evidence type="ECO:0000256" key="4">
    <source>
        <dbReference type="ARBA" id="ARBA00022692"/>
    </source>
</evidence>
<dbReference type="NCBIfam" id="TIGR04057">
    <property type="entry name" value="SusC_RagA_signa"/>
    <property type="match status" value="1"/>
</dbReference>
<dbReference type="Pfam" id="PF13715">
    <property type="entry name" value="CarbopepD_reg_2"/>
    <property type="match status" value="1"/>
</dbReference>
<keyword evidence="2 10" id="KW-0813">Transport</keyword>
<keyword evidence="16" id="KW-1185">Reference proteome</keyword>
<dbReference type="InterPro" id="IPR000531">
    <property type="entry name" value="Beta-barrel_TonB"/>
</dbReference>
<evidence type="ECO:0000256" key="2">
    <source>
        <dbReference type="ARBA" id="ARBA00022448"/>
    </source>
</evidence>
<accession>A0AAE3RAL0</accession>
<evidence type="ECO:0000259" key="14">
    <source>
        <dbReference type="Pfam" id="PF07715"/>
    </source>
</evidence>
<dbReference type="EMBL" id="JASJOU010000011">
    <property type="protein sequence ID" value="MDJ1504424.1"/>
    <property type="molecule type" value="Genomic_DNA"/>
</dbReference>
<evidence type="ECO:0000256" key="10">
    <source>
        <dbReference type="PROSITE-ProRule" id="PRU01360"/>
    </source>
</evidence>
<dbReference type="NCBIfam" id="TIGR04056">
    <property type="entry name" value="OMP_RagA_SusC"/>
    <property type="match status" value="1"/>
</dbReference>
<dbReference type="GO" id="GO:0009279">
    <property type="term" value="C:cell outer membrane"/>
    <property type="evidence" value="ECO:0007669"/>
    <property type="project" value="UniProtKB-SubCell"/>
</dbReference>
<evidence type="ECO:0000313" key="15">
    <source>
        <dbReference type="EMBL" id="MDJ1504424.1"/>
    </source>
</evidence>
<evidence type="ECO:0000259" key="13">
    <source>
        <dbReference type="Pfam" id="PF00593"/>
    </source>
</evidence>
<keyword evidence="6 11" id="KW-0798">TonB box</keyword>
<feature type="chain" id="PRO_5042037562" evidence="12">
    <location>
        <begin position="24"/>
        <end position="996"/>
    </location>
</feature>
<comment type="similarity">
    <text evidence="10 11">Belongs to the TonB-dependent receptor family.</text>
</comment>
<dbReference type="PANTHER" id="PTHR30069:SF29">
    <property type="entry name" value="HEMOGLOBIN AND HEMOGLOBIN-HAPTOGLOBIN-BINDING PROTEIN 1-RELATED"/>
    <property type="match status" value="1"/>
</dbReference>
<dbReference type="RefSeq" id="WP_314515680.1">
    <property type="nucleotide sequence ID" value="NZ_JASJOU010000011.1"/>
</dbReference>
<evidence type="ECO:0000256" key="8">
    <source>
        <dbReference type="ARBA" id="ARBA00023170"/>
    </source>
</evidence>
<dbReference type="Pfam" id="PF00593">
    <property type="entry name" value="TonB_dep_Rec_b-barrel"/>
    <property type="match status" value="1"/>
</dbReference>
<dbReference type="InterPro" id="IPR023997">
    <property type="entry name" value="TonB-dep_OMP_SusC/RagA_CS"/>
</dbReference>
<keyword evidence="5 12" id="KW-0732">Signal</keyword>
<sequence length="996" mass="108237">MQKNVLFFTCLMLILGINTTLMAQTRAVTGKVIADDGSALPGLNVLVKGTTIGTTTNVEGRYSISVPENSVLIFSFVGMNTKEVVVGSQSVIDVTMTSDAKALSEVVVTGYGVAQKAKDLTGSVSTVKGSTIENLPMQTFDRALQGRAAGVQITAASGAPGGAINVRIRGIGSINAGTSPLYIVDGVQVADGSLGSQASTNVLASINPNDIESIEVLKDAAASSIYGAQAANGVVVITTKKGKEGKTIFSLSAQHGKVEPIGVYDVLTASEFATLKIESYVNRAVRTGTDVAKARTDAIAAYGDPATVQNTDWQDAVYRTARIRSYDLSAKGGNDKTRFYVSGSYNFQEGQIIKSDFKRGTFRLNLEHKANDKLSFEAKINLASTVQNGAIADGAFINSPFFAAALILPNQPIYNEDGTLRRPTGTFSYNPVQNALYETRLTKTKQTVSSFAAVYQILPGLNFRSFYGIDYAVNNDENFRSPLSPNFSSTNGSGSNTNRSTLNWNTNQTLNWAHTFKDVHNVSGVVGAEFRQEIRESFTAAGNQFPANGLFTTLAAAATPTSATATYTTWKIGSFFGQAKYDYKDKYLFTATVRYDGSSKFGKNKRWGLFYAGSAGWRLSGEEFLKDVTFIDDLKIRASYGTSGNSQIDNFASRALYGLGGQYLSSPGIRPSQLGNDDLTWEEAKTVDLGLDYSFFNGRVYGSFDVYRKRNEKLLLQKQLPGDSGFESIMQNVGVVQNDGLEIQIGTVNINYNGFKWATDFNISFQRNKIVELNDGLKNIGTSYWVGQPVLINWLPTYAGVNPADGRAMWLDTLGNITYNPVARDSRIQGSPIPKSFGGLSNTFSYKGITLEIFFQGQFGNKALNNNGFFLENSASGGWNNISSQLERWQSPGDITSVPRPYEGGTEPGSANYAGIFSSKHIEDASYIRLKQLTVSYDFPVGLISKVRLSKVRLFVQGLNLVTWTKYKGLDPELVTTELGRYPQPRQYTAGLQVEF</sequence>
<keyword evidence="8 15" id="KW-0675">Receptor</keyword>
<evidence type="ECO:0000256" key="1">
    <source>
        <dbReference type="ARBA" id="ARBA00004571"/>
    </source>
</evidence>
<dbReference type="AlphaFoldDB" id="A0AAE3RAL0"/>
<evidence type="ECO:0000256" key="9">
    <source>
        <dbReference type="ARBA" id="ARBA00023237"/>
    </source>
</evidence>
<dbReference type="InterPro" id="IPR023996">
    <property type="entry name" value="TonB-dep_OMP_SusC/RagA"/>
</dbReference>
<keyword evidence="4 10" id="KW-0812">Transmembrane</keyword>
<protein>
    <submittedName>
        <fullName evidence="15">TonB-dependent receptor</fullName>
    </submittedName>
</protein>
<dbReference type="Proteomes" id="UP001232063">
    <property type="component" value="Unassembled WGS sequence"/>
</dbReference>
<dbReference type="GO" id="GO:0015344">
    <property type="term" value="F:siderophore uptake transmembrane transporter activity"/>
    <property type="evidence" value="ECO:0007669"/>
    <property type="project" value="TreeGrafter"/>
</dbReference>
<feature type="domain" description="TonB-dependent receptor plug" evidence="14">
    <location>
        <begin position="117"/>
        <end position="234"/>
    </location>
</feature>
<comment type="caution">
    <text evidence="15">The sequence shown here is derived from an EMBL/GenBank/DDBJ whole genome shotgun (WGS) entry which is preliminary data.</text>
</comment>
<evidence type="ECO:0000256" key="7">
    <source>
        <dbReference type="ARBA" id="ARBA00023136"/>
    </source>
</evidence>
<keyword evidence="3 10" id="KW-1134">Transmembrane beta strand</keyword>
<evidence type="ECO:0000256" key="11">
    <source>
        <dbReference type="RuleBase" id="RU003357"/>
    </source>
</evidence>
<dbReference type="PROSITE" id="PS52016">
    <property type="entry name" value="TONB_DEPENDENT_REC_3"/>
    <property type="match status" value="1"/>
</dbReference>
<feature type="signal peptide" evidence="12">
    <location>
        <begin position="1"/>
        <end position="23"/>
    </location>
</feature>
<dbReference type="GO" id="GO:0044718">
    <property type="term" value="P:siderophore transmembrane transport"/>
    <property type="evidence" value="ECO:0007669"/>
    <property type="project" value="TreeGrafter"/>
</dbReference>
<reference evidence="15" key="1">
    <citation type="submission" date="2023-05" db="EMBL/GenBank/DDBJ databases">
        <authorList>
            <person name="Zhang X."/>
        </authorList>
    </citation>
    <scope>NUCLEOTIDE SEQUENCE</scope>
    <source>
        <strain evidence="15">BD1B2-1</strain>
    </source>
</reference>
<evidence type="ECO:0000313" key="16">
    <source>
        <dbReference type="Proteomes" id="UP001232063"/>
    </source>
</evidence>
<dbReference type="Pfam" id="PF07715">
    <property type="entry name" value="Plug"/>
    <property type="match status" value="1"/>
</dbReference>
<evidence type="ECO:0000256" key="6">
    <source>
        <dbReference type="ARBA" id="ARBA00023077"/>
    </source>
</evidence>
<dbReference type="Gene3D" id="2.40.170.20">
    <property type="entry name" value="TonB-dependent receptor, beta-barrel domain"/>
    <property type="match status" value="1"/>
</dbReference>
<dbReference type="PANTHER" id="PTHR30069">
    <property type="entry name" value="TONB-DEPENDENT OUTER MEMBRANE RECEPTOR"/>
    <property type="match status" value="1"/>
</dbReference>
<dbReference type="InterPro" id="IPR039426">
    <property type="entry name" value="TonB-dep_rcpt-like"/>
</dbReference>
<dbReference type="InterPro" id="IPR008969">
    <property type="entry name" value="CarboxyPept-like_regulatory"/>
</dbReference>
<dbReference type="InterPro" id="IPR037066">
    <property type="entry name" value="Plug_dom_sf"/>
</dbReference>
<gene>
    <name evidence="15" type="ORF">QNI22_27435</name>
</gene>
<keyword evidence="7 10" id="KW-0472">Membrane</keyword>
<organism evidence="15 16">
    <name type="scientific">Xanthocytophaga agilis</name>
    <dbReference type="NCBI Taxonomy" id="3048010"/>
    <lineage>
        <taxon>Bacteria</taxon>
        <taxon>Pseudomonadati</taxon>
        <taxon>Bacteroidota</taxon>
        <taxon>Cytophagia</taxon>
        <taxon>Cytophagales</taxon>
        <taxon>Rhodocytophagaceae</taxon>
        <taxon>Xanthocytophaga</taxon>
    </lineage>
</organism>
<name>A0AAE3RAL0_9BACT</name>
<evidence type="ECO:0000256" key="12">
    <source>
        <dbReference type="SAM" id="SignalP"/>
    </source>
</evidence>
<evidence type="ECO:0000256" key="5">
    <source>
        <dbReference type="ARBA" id="ARBA00022729"/>
    </source>
</evidence>
<feature type="domain" description="TonB-dependent receptor-like beta-barrel" evidence="13">
    <location>
        <begin position="421"/>
        <end position="960"/>
    </location>
</feature>
<dbReference type="InterPro" id="IPR012910">
    <property type="entry name" value="Plug_dom"/>
</dbReference>
<dbReference type="Gene3D" id="2.170.130.10">
    <property type="entry name" value="TonB-dependent receptor, plug domain"/>
    <property type="match status" value="1"/>
</dbReference>
<dbReference type="InterPro" id="IPR036942">
    <property type="entry name" value="Beta-barrel_TonB_sf"/>
</dbReference>
<keyword evidence="9 10" id="KW-0998">Cell outer membrane</keyword>
<evidence type="ECO:0000256" key="3">
    <source>
        <dbReference type="ARBA" id="ARBA00022452"/>
    </source>
</evidence>
<dbReference type="SUPFAM" id="SSF56935">
    <property type="entry name" value="Porins"/>
    <property type="match status" value="1"/>
</dbReference>
<dbReference type="SUPFAM" id="SSF49464">
    <property type="entry name" value="Carboxypeptidase regulatory domain-like"/>
    <property type="match status" value="1"/>
</dbReference>